<keyword evidence="1" id="KW-1185">Reference proteome</keyword>
<accession>A0ABM1BA92</accession>
<reference evidence="2" key="1">
    <citation type="submission" date="2025-08" db="UniProtKB">
        <authorList>
            <consortium name="RefSeq"/>
        </authorList>
    </citation>
    <scope>IDENTIFICATION</scope>
    <source>
        <tissue evidence="2">Muscle</tissue>
    </source>
</reference>
<proteinExistence type="predicted"/>
<protein>
    <submittedName>
        <fullName evidence="2">Uncharacterized protein LOC106462568</fullName>
    </submittedName>
</protein>
<gene>
    <name evidence="2" type="primary">LOC106462568</name>
</gene>
<sequence length="127" mass="15258">MENKVNVFHRKCLRKILKISYRDHVRNEEVLRRAGQRDLQESVNKRRLRFAGHVLRMPVSRPANKSMEWVPPNLRRGRERPKKTWRRTFKEDLELVDLTFDQAVETAHDRGRWLGLADQCSQRNGRN</sequence>
<dbReference type="RefSeq" id="XP_013777958.1">
    <property type="nucleotide sequence ID" value="XM_013922504.1"/>
</dbReference>
<evidence type="ECO:0000313" key="2">
    <source>
        <dbReference type="RefSeq" id="XP_013777958.1"/>
    </source>
</evidence>
<name>A0ABM1BA92_LIMPO</name>
<organism evidence="1 2">
    <name type="scientific">Limulus polyphemus</name>
    <name type="common">Atlantic horseshoe crab</name>
    <dbReference type="NCBI Taxonomy" id="6850"/>
    <lineage>
        <taxon>Eukaryota</taxon>
        <taxon>Metazoa</taxon>
        <taxon>Ecdysozoa</taxon>
        <taxon>Arthropoda</taxon>
        <taxon>Chelicerata</taxon>
        <taxon>Merostomata</taxon>
        <taxon>Xiphosura</taxon>
        <taxon>Limulidae</taxon>
        <taxon>Limulus</taxon>
    </lineage>
</organism>
<dbReference type="Proteomes" id="UP000694941">
    <property type="component" value="Unplaced"/>
</dbReference>
<dbReference type="GeneID" id="106462568"/>
<evidence type="ECO:0000313" key="1">
    <source>
        <dbReference type="Proteomes" id="UP000694941"/>
    </source>
</evidence>